<dbReference type="InterPro" id="IPR018253">
    <property type="entry name" value="DnaJ_domain_CS"/>
</dbReference>
<protein>
    <submittedName>
        <fullName evidence="3">Uncharacterized protein LOC104701752</fullName>
    </submittedName>
</protein>
<dbReference type="PANTHER" id="PTHR44743">
    <property type="entry name" value="PUTATIVE, EXPRESSED-RELATED"/>
    <property type="match status" value="1"/>
</dbReference>
<dbReference type="PROSITE" id="PS50076">
    <property type="entry name" value="DNAJ_2"/>
    <property type="match status" value="1"/>
</dbReference>
<feature type="domain" description="J" evidence="1">
    <location>
        <begin position="10"/>
        <end position="79"/>
    </location>
</feature>
<keyword evidence="2" id="KW-1185">Reference proteome</keyword>
<dbReference type="PRINTS" id="PR00625">
    <property type="entry name" value="JDOMAIN"/>
</dbReference>
<dbReference type="PROSITE" id="PS00636">
    <property type="entry name" value="DNAJ_1"/>
    <property type="match status" value="1"/>
</dbReference>
<reference evidence="3" key="2">
    <citation type="submission" date="2025-08" db="UniProtKB">
        <authorList>
            <consortium name="RefSeq"/>
        </authorList>
    </citation>
    <scope>IDENTIFICATION</scope>
    <source>
        <tissue evidence="3">Leaf</tissue>
    </source>
</reference>
<dbReference type="Gene3D" id="1.10.287.110">
    <property type="entry name" value="DnaJ domain"/>
    <property type="match status" value="1"/>
</dbReference>
<proteinExistence type="predicted"/>
<reference evidence="2" key="1">
    <citation type="journal article" date="2014" name="Nat. Commun.">
        <title>The emerging biofuel crop Camelina sativa retains a highly undifferentiated hexaploid genome structure.</title>
        <authorList>
            <person name="Kagale S."/>
            <person name="Koh C."/>
            <person name="Nixon J."/>
            <person name="Bollina V."/>
            <person name="Clarke W.E."/>
            <person name="Tuteja R."/>
            <person name="Spillane C."/>
            <person name="Robinson S.J."/>
            <person name="Links M.G."/>
            <person name="Clarke C."/>
            <person name="Higgins E.E."/>
            <person name="Huebert T."/>
            <person name="Sharpe A.G."/>
            <person name="Parkin I.A."/>
        </authorList>
    </citation>
    <scope>NUCLEOTIDE SEQUENCE [LARGE SCALE GENOMIC DNA]</scope>
    <source>
        <strain evidence="2">cv. DH55</strain>
    </source>
</reference>
<evidence type="ECO:0000259" key="1">
    <source>
        <dbReference type="PROSITE" id="PS50076"/>
    </source>
</evidence>
<dbReference type="SUPFAM" id="SSF46565">
    <property type="entry name" value="Chaperone J-domain"/>
    <property type="match status" value="1"/>
</dbReference>
<dbReference type="GeneID" id="104701752"/>
<accession>A0ABM0ST89</accession>
<evidence type="ECO:0000313" key="2">
    <source>
        <dbReference type="Proteomes" id="UP000694864"/>
    </source>
</evidence>
<name>A0ABM0ST89_CAMSA</name>
<dbReference type="RefSeq" id="XP_010415792.1">
    <property type="nucleotide sequence ID" value="XM_010417490.2"/>
</dbReference>
<dbReference type="SMART" id="SM00271">
    <property type="entry name" value="DnaJ"/>
    <property type="match status" value="1"/>
</dbReference>
<dbReference type="CDD" id="cd06257">
    <property type="entry name" value="DnaJ"/>
    <property type="match status" value="1"/>
</dbReference>
<organism evidence="2 3">
    <name type="scientific">Camelina sativa</name>
    <name type="common">False flax</name>
    <name type="synonym">Myagrum sativum</name>
    <dbReference type="NCBI Taxonomy" id="90675"/>
    <lineage>
        <taxon>Eukaryota</taxon>
        <taxon>Viridiplantae</taxon>
        <taxon>Streptophyta</taxon>
        <taxon>Embryophyta</taxon>
        <taxon>Tracheophyta</taxon>
        <taxon>Spermatophyta</taxon>
        <taxon>Magnoliopsida</taxon>
        <taxon>eudicotyledons</taxon>
        <taxon>Gunneridae</taxon>
        <taxon>Pentapetalae</taxon>
        <taxon>rosids</taxon>
        <taxon>malvids</taxon>
        <taxon>Brassicales</taxon>
        <taxon>Brassicaceae</taxon>
        <taxon>Camelineae</taxon>
        <taxon>Camelina</taxon>
    </lineage>
</organism>
<dbReference type="InterPro" id="IPR001623">
    <property type="entry name" value="DnaJ_domain"/>
</dbReference>
<dbReference type="Proteomes" id="UP000694864">
    <property type="component" value="Chromosome 7"/>
</dbReference>
<evidence type="ECO:0000313" key="3">
    <source>
        <dbReference type="RefSeq" id="XP_010415792.1"/>
    </source>
</evidence>
<dbReference type="InterPro" id="IPR036869">
    <property type="entry name" value="J_dom_sf"/>
</dbReference>
<sequence>MEGGIKQTSSYYEILGVAVDSSAEQIRRAYHKLAMKWHPDRWTNDPYGAGEAKRRFQQIQEAYSVLSDQRKRSLYDAGLYDSGEDEGYFDFVQEMVSLMAQTRREEKQYSLEELQTMVDDMVHEFQSEPLFQNQSVERNFDLNQPVDWHSQMSLPVSSFDFYPQSSY</sequence>
<dbReference type="Pfam" id="PF00226">
    <property type="entry name" value="DnaJ"/>
    <property type="match status" value="1"/>
</dbReference>
<dbReference type="PANTHER" id="PTHR44743:SF10">
    <property type="entry name" value="J DOMAIN-CONTAINING PROTEIN"/>
    <property type="match status" value="1"/>
</dbReference>
<gene>
    <name evidence="3" type="primary">LOC104701752</name>
</gene>